<keyword evidence="3 10" id="KW-0813">Transport</keyword>
<dbReference type="AlphaFoldDB" id="A0A1H4DGM4"/>
<dbReference type="GO" id="GO:0005886">
    <property type="term" value="C:plasma membrane"/>
    <property type="evidence" value="ECO:0007669"/>
    <property type="project" value="UniProtKB-SubCell"/>
</dbReference>
<evidence type="ECO:0000313" key="13">
    <source>
        <dbReference type="Proteomes" id="UP000183253"/>
    </source>
</evidence>
<evidence type="ECO:0000313" key="12">
    <source>
        <dbReference type="EMBL" id="SEA71747.1"/>
    </source>
</evidence>
<feature type="transmembrane region" description="Helical" evidence="10">
    <location>
        <begin position="55"/>
        <end position="72"/>
    </location>
</feature>
<protein>
    <recommendedName>
        <fullName evidence="10">Protein-export membrane protein SecG</fullName>
    </recommendedName>
</protein>
<evidence type="ECO:0000256" key="9">
    <source>
        <dbReference type="ARBA" id="ARBA00023136"/>
    </source>
</evidence>
<evidence type="ECO:0000256" key="11">
    <source>
        <dbReference type="SAM" id="MobiDB-lite"/>
    </source>
</evidence>
<evidence type="ECO:0000256" key="7">
    <source>
        <dbReference type="ARBA" id="ARBA00022989"/>
    </source>
</evidence>
<keyword evidence="4 10" id="KW-1003">Cell membrane</keyword>
<dbReference type="Proteomes" id="UP000183253">
    <property type="component" value="Unassembled WGS sequence"/>
</dbReference>
<gene>
    <name evidence="12" type="ORF">SAMN05444145_105277</name>
</gene>
<dbReference type="RefSeq" id="WP_074712064.1">
    <property type="nucleotide sequence ID" value="NZ_FNRI01000005.1"/>
</dbReference>
<dbReference type="PANTHER" id="PTHR34182">
    <property type="entry name" value="PROTEIN-EXPORT MEMBRANE PROTEIN SECG"/>
    <property type="match status" value="1"/>
</dbReference>
<keyword evidence="13" id="KW-1185">Reference proteome</keyword>
<evidence type="ECO:0000256" key="10">
    <source>
        <dbReference type="RuleBase" id="RU365087"/>
    </source>
</evidence>
<dbReference type="GO" id="GO:0043952">
    <property type="term" value="P:protein transport by the Sec complex"/>
    <property type="evidence" value="ECO:0007669"/>
    <property type="project" value="TreeGrafter"/>
</dbReference>
<dbReference type="GO" id="GO:0065002">
    <property type="term" value="P:intracellular protein transmembrane transport"/>
    <property type="evidence" value="ECO:0007669"/>
    <property type="project" value="TreeGrafter"/>
</dbReference>
<dbReference type="OrthoDB" id="1122493at2"/>
<sequence>MLYTICIALILVASVLVILAVLVQNPKSGMAANFGASNQVMGVRETSNFLEKFTWAMAIAIVVLSLAATLTMDRGRVIESNTKISNDAKALQERVLESEIPAPMPQAEIPAAEQPAADQSAE</sequence>
<comment type="caution">
    <text evidence="10">Lacks conserved residue(s) required for the propagation of feature annotation.</text>
</comment>
<dbReference type="STRING" id="1033731.SAMN05444145_105277"/>
<keyword evidence="6 10" id="KW-0653">Protein transport</keyword>
<dbReference type="EMBL" id="FNRI01000005">
    <property type="protein sequence ID" value="SEA71747.1"/>
    <property type="molecule type" value="Genomic_DNA"/>
</dbReference>
<keyword evidence="5 10" id="KW-0812">Transmembrane</keyword>
<evidence type="ECO:0000256" key="5">
    <source>
        <dbReference type="ARBA" id="ARBA00022692"/>
    </source>
</evidence>
<comment type="function">
    <text evidence="10">Involved in protein export. Participates in an early event of protein translocation.</text>
</comment>
<comment type="similarity">
    <text evidence="2 10">Belongs to the SecG family.</text>
</comment>
<evidence type="ECO:0000256" key="2">
    <source>
        <dbReference type="ARBA" id="ARBA00008445"/>
    </source>
</evidence>
<evidence type="ECO:0000256" key="1">
    <source>
        <dbReference type="ARBA" id="ARBA00004651"/>
    </source>
</evidence>
<dbReference type="GO" id="GO:0015450">
    <property type="term" value="F:protein-transporting ATPase activity"/>
    <property type="evidence" value="ECO:0007669"/>
    <property type="project" value="UniProtKB-UniRule"/>
</dbReference>
<keyword evidence="7 10" id="KW-1133">Transmembrane helix</keyword>
<organism evidence="12 13">
    <name type="scientific">Alistipes timonensis JC136</name>
    <dbReference type="NCBI Taxonomy" id="1033731"/>
    <lineage>
        <taxon>Bacteria</taxon>
        <taxon>Pseudomonadati</taxon>
        <taxon>Bacteroidota</taxon>
        <taxon>Bacteroidia</taxon>
        <taxon>Bacteroidales</taxon>
        <taxon>Rikenellaceae</taxon>
        <taxon>Alistipes</taxon>
    </lineage>
</organism>
<comment type="subcellular location">
    <subcellularLocation>
        <location evidence="1 10">Cell membrane</location>
        <topology evidence="1 10">Multi-pass membrane protein</topology>
    </subcellularLocation>
</comment>
<dbReference type="InterPro" id="IPR004692">
    <property type="entry name" value="SecG"/>
</dbReference>
<dbReference type="PANTHER" id="PTHR34182:SF1">
    <property type="entry name" value="PROTEIN-EXPORT MEMBRANE PROTEIN SECG"/>
    <property type="match status" value="1"/>
</dbReference>
<dbReference type="NCBIfam" id="TIGR00810">
    <property type="entry name" value="secG"/>
    <property type="match status" value="1"/>
</dbReference>
<reference evidence="12 13" key="1">
    <citation type="submission" date="2016-10" db="EMBL/GenBank/DDBJ databases">
        <authorList>
            <person name="de Groot N.N."/>
        </authorList>
    </citation>
    <scope>NUCLEOTIDE SEQUENCE [LARGE SCALE GENOMIC DNA]</scope>
    <source>
        <strain evidence="12 13">DSM 25383</strain>
    </source>
</reference>
<dbReference type="Pfam" id="PF03840">
    <property type="entry name" value="SecG"/>
    <property type="match status" value="1"/>
</dbReference>
<evidence type="ECO:0000256" key="3">
    <source>
        <dbReference type="ARBA" id="ARBA00022448"/>
    </source>
</evidence>
<name>A0A1H4DGM4_9BACT</name>
<keyword evidence="8 10" id="KW-0811">Translocation</keyword>
<evidence type="ECO:0000256" key="4">
    <source>
        <dbReference type="ARBA" id="ARBA00022475"/>
    </source>
</evidence>
<dbReference type="GO" id="GO:0009306">
    <property type="term" value="P:protein secretion"/>
    <property type="evidence" value="ECO:0007669"/>
    <property type="project" value="UniProtKB-UniRule"/>
</dbReference>
<accession>A0A1H4DGM4</accession>
<feature type="region of interest" description="Disordered" evidence="11">
    <location>
        <begin position="101"/>
        <end position="122"/>
    </location>
</feature>
<proteinExistence type="inferred from homology"/>
<keyword evidence="9 10" id="KW-0472">Membrane</keyword>
<evidence type="ECO:0000256" key="6">
    <source>
        <dbReference type="ARBA" id="ARBA00022927"/>
    </source>
</evidence>
<evidence type="ECO:0000256" key="8">
    <source>
        <dbReference type="ARBA" id="ARBA00023010"/>
    </source>
</evidence>